<dbReference type="InterPro" id="IPR050583">
    <property type="entry name" value="Mycobacterial_A85_antigen"/>
</dbReference>
<sequence length="322" mass="35818">MRDLPPWVPRPAPPQTLPTPVLDATVSPLVTEVDDEYRAVTFYWRGPAKEVRVLANKLTQDAEAAVMERTGDVWHRTYRVRHGWRASYRLSVDGAELTDPLNPKVWQGHSIAETSPPSPWLAAVGEPRHELSRHAIGWRYDPVRPPLGTLVVLDGEHWVDDLPVMLDNLIEAGALPPVTAWLVESGPDRVRRLTCNDEFVDALPHGGPTVIAGQSLGGLTAVYAAHRHPGRFVAAVSQSGSFWWPSGPDPEWLIRELARLRPPPVHLQVGTLEWALAGPTARMREVLGGSGTYREFEGGHDRYCWRNELPDGLITTYARLPP</sequence>
<evidence type="ECO:0000256" key="4">
    <source>
        <dbReference type="ARBA" id="ARBA00024201"/>
    </source>
</evidence>
<keyword evidence="7" id="KW-1185">Reference proteome</keyword>
<dbReference type="GO" id="GO:0005737">
    <property type="term" value="C:cytoplasm"/>
    <property type="evidence" value="ECO:0007669"/>
    <property type="project" value="UniProtKB-SubCell"/>
</dbReference>
<dbReference type="GO" id="GO:0006826">
    <property type="term" value="P:iron ion transport"/>
    <property type="evidence" value="ECO:0007669"/>
    <property type="project" value="InterPro"/>
</dbReference>
<dbReference type="PANTHER" id="PTHR48098:SF3">
    <property type="entry name" value="IRON(III) ENTEROBACTIN ESTERASE"/>
    <property type="match status" value="1"/>
</dbReference>
<comment type="similarity">
    <text evidence="4">Belongs to the Fes family.</text>
</comment>
<dbReference type="AlphaFoldDB" id="A0A1H6BFI0"/>
<dbReference type="GO" id="GO:0008849">
    <property type="term" value="F:enterochelin esterase activity"/>
    <property type="evidence" value="ECO:0007669"/>
    <property type="project" value="InterPro"/>
</dbReference>
<proteinExistence type="inferred from homology"/>
<reference evidence="6 7" key="1">
    <citation type="submission" date="2016-10" db="EMBL/GenBank/DDBJ databases">
        <authorList>
            <person name="de Groot N.N."/>
        </authorList>
    </citation>
    <scope>NUCLEOTIDE SEQUENCE [LARGE SCALE GENOMIC DNA]</scope>
    <source>
        <strain evidence="6 7">CGMCC 4.7037</strain>
    </source>
</reference>
<dbReference type="Pfam" id="PF00756">
    <property type="entry name" value="Esterase"/>
    <property type="match status" value="1"/>
</dbReference>
<dbReference type="Proteomes" id="UP000236732">
    <property type="component" value="Unassembled WGS sequence"/>
</dbReference>
<dbReference type="Gene3D" id="2.60.40.10">
    <property type="entry name" value="Immunoglobulins"/>
    <property type="match status" value="1"/>
</dbReference>
<dbReference type="SUPFAM" id="SSF81296">
    <property type="entry name" value="E set domains"/>
    <property type="match status" value="1"/>
</dbReference>
<dbReference type="InterPro" id="IPR029058">
    <property type="entry name" value="AB_hydrolase_fold"/>
</dbReference>
<dbReference type="EMBL" id="FNVT01000003">
    <property type="protein sequence ID" value="SEG59420.1"/>
    <property type="molecule type" value="Genomic_DNA"/>
</dbReference>
<dbReference type="GO" id="GO:0005975">
    <property type="term" value="P:carbohydrate metabolic process"/>
    <property type="evidence" value="ECO:0007669"/>
    <property type="project" value="UniProtKB-ARBA"/>
</dbReference>
<evidence type="ECO:0000256" key="2">
    <source>
        <dbReference type="ARBA" id="ARBA00022490"/>
    </source>
</evidence>
<dbReference type="PANTHER" id="PTHR48098">
    <property type="entry name" value="ENTEROCHELIN ESTERASE-RELATED"/>
    <property type="match status" value="1"/>
</dbReference>
<dbReference type="InterPro" id="IPR000801">
    <property type="entry name" value="Esterase-like"/>
</dbReference>
<dbReference type="InterPro" id="IPR014756">
    <property type="entry name" value="Ig_E-set"/>
</dbReference>
<evidence type="ECO:0000259" key="5">
    <source>
        <dbReference type="Pfam" id="PF11806"/>
    </source>
</evidence>
<dbReference type="GO" id="GO:0005506">
    <property type="term" value="F:iron ion binding"/>
    <property type="evidence" value="ECO:0007669"/>
    <property type="project" value="InterPro"/>
</dbReference>
<keyword evidence="3" id="KW-0378">Hydrolase</keyword>
<protein>
    <submittedName>
        <fullName evidence="6">Enterochelin esterase</fullName>
    </submittedName>
</protein>
<evidence type="ECO:0000256" key="3">
    <source>
        <dbReference type="ARBA" id="ARBA00022801"/>
    </source>
</evidence>
<feature type="domain" description="Enterochelin esterase N-terminal" evidence="5">
    <location>
        <begin position="39"/>
        <end position="91"/>
    </location>
</feature>
<comment type="subcellular location">
    <subcellularLocation>
        <location evidence="1">Cytoplasm</location>
    </subcellularLocation>
</comment>
<evidence type="ECO:0000313" key="6">
    <source>
        <dbReference type="EMBL" id="SEG59420.1"/>
    </source>
</evidence>
<dbReference type="InterPro" id="IPR013783">
    <property type="entry name" value="Ig-like_fold"/>
</dbReference>
<organism evidence="6 7">
    <name type="scientific">Nonomuraea solani</name>
    <dbReference type="NCBI Taxonomy" id="1144553"/>
    <lineage>
        <taxon>Bacteria</taxon>
        <taxon>Bacillati</taxon>
        <taxon>Actinomycetota</taxon>
        <taxon>Actinomycetes</taxon>
        <taxon>Streptosporangiales</taxon>
        <taxon>Streptosporangiaceae</taxon>
        <taxon>Nonomuraea</taxon>
    </lineage>
</organism>
<name>A0A1H6BFI0_9ACTN</name>
<dbReference type="InterPro" id="IPR021764">
    <property type="entry name" value="Enterochelin_esterase_N"/>
</dbReference>
<dbReference type="SUPFAM" id="SSF53474">
    <property type="entry name" value="alpha/beta-Hydrolases"/>
    <property type="match status" value="1"/>
</dbReference>
<dbReference type="Pfam" id="PF11806">
    <property type="entry name" value="Enterochelin_N"/>
    <property type="match status" value="1"/>
</dbReference>
<evidence type="ECO:0000313" key="7">
    <source>
        <dbReference type="Proteomes" id="UP000236732"/>
    </source>
</evidence>
<dbReference type="RefSeq" id="WP_103956052.1">
    <property type="nucleotide sequence ID" value="NZ_FNVT01000003.1"/>
</dbReference>
<accession>A0A1H6BFI0</accession>
<dbReference type="Gene3D" id="3.40.50.1820">
    <property type="entry name" value="alpha/beta hydrolase"/>
    <property type="match status" value="1"/>
</dbReference>
<dbReference type="OrthoDB" id="9775130at2"/>
<evidence type="ECO:0000256" key="1">
    <source>
        <dbReference type="ARBA" id="ARBA00004496"/>
    </source>
</evidence>
<gene>
    <name evidence="6" type="ORF">SAMN05444920_103368</name>
</gene>
<keyword evidence="2" id="KW-0963">Cytoplasm</keyword>